<feature type="region of interest" description="Disordered" evidence="1">
    <location>
        <begin position="221"/>
        <end position="276"/>
    </location>
</feature>
<dbReference type="Proteomes" id="UP001153709">
    <property type="component" value="Chromosome 9"/>
</dbReference>
<gene>
    <name evidence="2" type="ORF">DIABBA_LOCUS13451</name>
</gene>
<protein>
    <submittedName>
        <fullName evidence="2">Uncharacterized protein</fullName>
    </submittedName>
</protein>
<proteinExistence type="predicted"/>
<accession>A0A9N9TCU0</accession>
<evidence type="ECO:0000313" key="3">
    <source>
        <dbReference type="Proteomes" id="UP001153709"/>
    </source>
</evidence>
<sequence length="321" mass="34845">MSYFVKRTDKIMGLLHEVNKGSTAKSIIDYTSVDQNVIIIKNNNNLIDEQNTSNTTSEGNRDNGIIHLEGTDDGGFDLTLPNVDEELVLTPHQEKSQPELALNGDHVVQHDASFTLQNTDSQNLMDDEVNHSGWFNNMQSSSSSRISRIMALAKKINSERYAPDQVRNSEISERHLLEEENAALVSYDNANCVIVTDNDNNKPGASLLRVDLPPKRKDDLKISDFVSDNDDDSIKDPNYESDSSSSSSSSSSTSSNSSSSSSSDSPGGNCFLSNSNNVSQVADIPLADSQAVNTPTESIQVPDVEVADTLAVNLQSSGPET</sequence>
<organism evidence="2 3">
    <name type="scientific">Diabrotica balteata</name>
    <name type="common">Banded cucumber beetle</name>
    <dbReference type="NCBI Taxonomy" id="107213"/>
    <lineage>
        <taxon>Eukaryota</taxon>
        <taxon>Metazoa</taxon>
        <taxon>Ecdysozoa</taxon>
        <taxon>Arthropoda</taxon>
        <taxon>Hexapoda</taxon>
        <taxon>Insecta</taxon>
        <taxon>Pterygota</taxon>
        <taxon>Neoptera</taxon>
        <taxon>Endopterygota</taxon>
        <taxon>Coleoptera</taxon>
        <taxon>Polyphaga</taxon>
        <taxon>Cucujiformia</taxon>
        <taxon>Chrysomeloidea</taxon>
        <taxon>Chrysomelidae</taxon>
        <taxon>Galerucinae</taxon>
        <taxon>Diabroticina</taxon>
        <taxon>Diabroticites</taxon>
        <taxon>Diabrotica</taxon>
    </lineage>
</organism>
<evidence type="ECO:0000256" key="1">
    <source>
        <dbReference type="SAM" id="MobiDB-lite"/>
    </source>
</evidence>
<dbReference type="EMBL" id="OU898284">
    <property type="protein sequence ID" value="CAG9840828.1"/>
    <property type="molecule type" value="Genomic_DNA"/>
</dbReference>
<evidence type="ECO:0000313" key="2">
    <source>
        <dbReference type="EMBL" id="CAG9840828.1"/>
    </source>
</evidence>
<feature type="compositionally biased region" description="Low complexity" evidence="1">
    <location>
        <begin position="241"/>
        <end position="265"/>
    </location>
</feature>
<name>A0A9N9TCU0_DIABA</name>
<keyword evidence="3" id="KW-1185">Reference proteome</keyword>
<dbReference type="AlphaFoldDB" id="A0A9N9TCU0"/>
<reference evidence="2" key="1">
    <citation type="submission" date="2022-01" db="EMBL/GenBank/DDBJ databases">
        <authorList>
            <person name="King R."/>
        </authorList>
    </citation>
    <scope>NUCLEOTIDE SEQUENCE</scope>
</reference>